<proteinExistence type="predicted"/>
<dbReference type="GO" id="GO:0016798">
    <property type="term" value="F:hydrolase activity, acting on glycosyl bonds"/>
    <property type="evidence" value="ECO:0007669"/>
    <property type="project" value="UniProtKB-KW"/>
</dbReference>
<dbReference type="InterPro" id="IPR014756">
    <property type="entry name" value="Ig_E-set"/>
</dbReference>
<dbReference type="SUPFAM" id="SSF51011">
    <property type="entry name" value="Glycosyl hydrolase domain"/>
    <property type="match status" value="1"/>
</dbReference>
<dbReference type="PANTHER" id="PTHR10357">
    <property type="entry name" value="ALPHA-AMYLASE FAMILY MEMBER"/>
    <property type="match status" value="1"/>
</dbReference>
<dbReference type="AlphaFoldDB" id="A0A8J3D6I2"/>
<evidence type="ECO:0000313" key="4">
    <source>
        <dbReference type="EMBL" id="GHB81561.1"/>
    </source>
</evidence>
<dbReference type="InterPro" id="IPR013780">
    <property type="entry name" value="Glyco_hydro_b"/>
</dbReference>
<keyword evidence="5" id="KW-1185">Reference proteome</keyword>
<dbReference type="Gene3D" id="3.20.20.80">
    <property type="entry name" value="Glycosidases"/>
    <property type="match status" value="1"/>
</dbReference>
<organism evidence="4 5">
    <name type="scientific">Persicitalea jodogahamensis</name>
    <dbReference type="NCBI Taxonomy" id="402147"/>
    <lineage>
        <taxon>Bacteria</taxon>
        <taxon>Pseudomonadati</taxon>
        <taxon>Bacteroidota</taxon>
        <taxon>Cytophagia</taxon>
        <taxon>Cytophagales</taxon>
        <taxon>Spirosomataceae</taxon>
        <taxon>Persicitalea</taxon>
    </lineage>
</organism>
<dbReference type="CDD" id="cd11340">
    <property type="entry name" value="AmyAc_bac_CMD_like_3"/>
    <property type="match status" value="1"/>
</dbReference>
<keyword evidence="1 4" id="KW-0378">Hydrolase</keyword>
<dbReference type="InterPro" id="IPR013783">
    <property type="entry name" value="Ig-like_fold"/>
</dbReference>
<dbReference type="InterPro" id="IPR019492">
    <property type="entry name" value="Cyclo-malto-dextrinase_C"/>
</dbReference>
<comment type="caution">
    <text evidence="4">The sequence shown here is derived from an EMBL/GenBank/DDBJ whole genome shotgun (WGS) entry which is preliminary data.</text>
</comment>
<sequence length="599" mass="68414">MKDPRLQVIVHAENIASADVSIEYPGIALENVHKVENPNYLILDLKISPECRAGTFHITLSGETNTGNGRRSSLKKFSQAIPYELRSRSDFVKAQGADASDLVYLLLPDRFANGDPSNDRFVGLADSKVDRTNPFLRHGGDLQGVIDHLDYFKELGVTALWLNPVIENDQPLTDEGGELRSAYHGYGFTDHYQVDKRLGGNEAYKKLVDAAHANGLKIIQDAVYNHAGINHWLLRDMPDKNWLHQWPTYTNTSYKEQPIPDPHGSDLDRKVTSDGWFVPFLPDWNQGNPYVANYLLQHALWTVEYFGIDAWRVDTYMYNDLDYMNRVNSALLAEYPDLHIFGENWTKSVPNQAYFQENNLQVPFKSNLPGACDFQTYYAINDALNQKFGWDEGVNRIYQTLGLDYLYRDPMKNVVFLDNHDTDRFLSVVGENMNNYRMGLIWLLTTRGIPQLYYGTEILMKNFKNPSDAEVRRDFPGGFPDDKVNKFIETGRNGAENEAFDFVKKLANYRKNTPALHSGKLMQFVPADGVYVYFRYDEEKTIMVVMNSNDKSFSLETGRFQERLGTFARAVDVLSGLVHPLDKPINLEARTAYVLELGN</sequence>
<dbReference type="Pfam" id="PF09087">
    <property type="entry name" value="Cyc-maltodext_N"/>
    <property type="match status" value="1"/>
</dbReference>
<dbReference type="InterPro" id="IPR017853">
    <property type="entry name" value="GH"/>
</dbReference>
<dbReference type="SUPFAM" id="SSF51445">
    <property type="entry name" value="(Trans)glycosidases"/>
    <property type="match status" value="1"/>
</dbReference>
<evidence type="ECO:0000259" key="3">
    <source>
        <dbReference type="SMART" id="SM00642"/>
    </source>
</evidence>
<dbReference type="PANTHER" id="PTHR10357:SF210">
    <property type="entry name" value="MALTODEXTRIN GLUCOSIDASE"/>
    <property type="match status" value="1"/>
</dbReference>
<evidence type="ECO:0000256" key="1">
    <source>
        <dbReference type="ARBA" id="ARBA00022801"/>
    </source>
</evidence>
<dbReference type="SMART" id="SM00642">
    <property type="entry name" value="Aamy"/>
    <property type="match status" value="1"/>
</dbReference>
<dbReference type="EMBL" id="BMXF01000004">
    <property type="protein sequence ID" value="GHB81561.1"/>
    <property type="molecule type" value="Genomic_DNA"/>
</dbReference>
<dbReference type="Gene3D" id="2.60.40.1180">
    <property type="entry name" value="Golgi alpha-mannosidase II"/>
    <property type="match status" value="1"/>
</dbReference>
<reference evidence="4 5" key="1">
    <citation type="journal article" date="2014" name="Int. J. Syst. Evol. Microbiol.">
        <title>Complete genome sequence of Corynebacterium casei LMG S-19264T (=DSM 44701T), isolated from a smear-ripened cheese.</title>
        <authorList>
            <consortium name="US DOE Joint Genome Institute (JGI-PGF)"/>
            <person name="Walter F."/>
            <person name="Albersmeier A."/>
            <person name="Kalinowski J."/>
            <person name="Ruckert C."/>
        </authorList>
    </citation>
    <scope>NUCLEOTIDE SEQUENCE [LARGE SCALE GENOMIC DNA]</scope>
    <source>
        <strain evidence="4 5">KCTC 12866</strain>
    </source>
</reference>
<evidence type="ECO:0000313" key="5">
    <source>
        <dbReference type="Proteomes" id="UP000598271"/>
    </source>
</evidence>
<dbReference type="GO" id="GO:0005975">
    <property type="term" value="P:carbohydrate metabolic process"/>
    <property type="evidence" value="ECO:0007669"/>
    <property type="project" value="InterPro"/>
</dbReference>
<dbReference type="InterPro" id="IPR006047">
    <property type="entry name" value="GH13_cat_dom"/>
</dbReference>
<feature type="domain" description="Glycosyl hydrolase family 13 catalytic" evidence="3">
    <location>
        <begin position="105"/>
        <end position="510"/>
    </location>
</feature>
<gene>
    <name evidence="4" type="ORF">GCM10007390_40570</name>
</gene>
<dbReference type="Proteomes" id="UP000598271">
    <property type="component" value="Unassembled WGS sequence"/>
</dbReference>
<name>A0A8J3D6I2_9BACT</name>
<accession>A0A8J3D6I2</accession>
<dbReference type="Pfam" id="PF10438">
    <property type="entry name" value="Cyc-maltodext_C"/>
    <property type="match status" value="1"/>
</dbReference>
<evidence type="ECO:0000256" key="2">
    <source>
        <dbReference type="ARBA" id="ARBA00023295"/>
    </source>
</evidence>
<protein>
    <submittedName>
        <fullName evidence="4">Glycosyl hydrolase</fullName>
    </submittedName>
</protein>
<keyword evidence="2" id="KW-0326">Glycosidase</keyword>
<dbReference type="Pfam" id="PF00128">
    <property type="entry name" value="Alpha-amylase"/>
    <property type="match status" value="1"/>
</dbReference>
<dbReference type="InterPro" id="IPR015171">
    <property type="entry name" value="Cyc-maltodext_N"/>
</dbReference>
<dbReference type="SUPFAM" id="SSF81296">
    <property type="entry name" value="E set domains"/>
    <property type="match status" value="1"/>
</dbReference>
<dbReference type="Gene3D" id="2.60.40.10">
    <property type="entry name" value="Immunoglobulins"/>
    <property type="match status" value="1"/>
</dbReference>